<comment type="similarity">
    <text evidence="2">Belongs to the DoxX family.</text>
</comment>
<dbReference type="Proteomes" id="UP000221734">
    <property type="component" value="Chromosome Kuenenia_stuttgartiensis_MBR1"/>
</dbReference>
<proteinExistence type="inferred from homology"/>
<comment type="subcellular location">
    <subcellularLocation>
        <location evidence="1">Cell membrane</location>
        <topology evidence="1">Multi-pass membrane protein</topology>
    </subcellularLocation>
</comment>
<evidence type="ECO:0000313" key="8">
    <source>
        <dbReference type="EMBL" id="CAJ72791.1"/>
    </source>
</evidence>
<keyword evidence="11" id="KW-1185">Reference proteome</keyword>
<evidence type="ECO:0000256" key="7">
    <source>
        <dbReference type="SAM" id="Phobius"/>
    </source>
</evidence>
<dbReference type="InterPro" id="IPR032808">
    <property type="entry name" value="DoxX"/>
</dbReference>
<dbReference type="EMBL" id="LT934425">
    <property type="protein sequence ID" value="SOH04287.1"/>
    <property type="molecule type" value="Genomic_DNA"/>
</dbReference>
<evidence type="ECO:0000313" key="9">
    <source>
        <dbReference type="EMBL" id="QII09829.1"/>
    </source>
</evidence>
<reference evidence="10" key="3">
    <citation type="submission" date="2017-10" db="EMBL/GenBank/DDBJ databases">
        <authorList>
            <person name="Banno H."/>
            <person name="Chua N.-H."/>
        </authorList>
    </citation>
    <scope>NUCLEOTIDE SEQUENCE [LARGE SCALE GENOMIC DNA]</scope>
    <source>
        <strain evidence="10">Kuenenia_mbr1_ru-nijmegen</strain>
    </source>
</reference>
<reference evidence="11" key="4">
    <citation type="submission" date="2017-10" db="EMBL/GenBank/DDBJ databases">
        <authorList>
            <person name="Frank J."/>
        </authorList>
    </citation>
    <scope>NUCLEOTIDE SEQUENCE [LARGE SCALE GENOMIC DNA]</scope>
</reference>
<keyword evidence="5 7" id="KW-1133">Transmembrane helix</keyword>
<protein>
    <submittedName>
        <fullName evidence="9">Putative inner membrane protein YqjF</fullName>
    </submittedName>
</protein>
<evidence type="ECO:0000256" key="6">
    <source>
        <dbReference type="ARBA" id="ARBA00023136"/>
    </source>
</evidence>
<dbReference type="RefSeq" id="WP_197705385.1">
    <property type="nucleotide sequence ID" value="NZ_CP049055.1"/>
</dbReference>
<feature type="transmembrane region" description="Helical" evidence="7">
    <location>
        <begin position="46"/>
        <end position="65"/>
    </location>
</feature>
<dbReference type="Proteomes" id="UP000501926">
    <property type="component" value="Chromosome"/>
</dbReference>
<name>Q1Q0C6_KUEST</name>
<reference evidence="8" key="1">
    <citation type="journal article" date="2006" name="Nature">
        <title>Deciphering the evolution and metabolism of an anammox bacterium from a community genome.</title>
        <authorList>
            <person name="Strous M."/>
            <person name="Pelletier E."/>
            <person name="Mangenot S."/>
            <person name="Rattei T."/>
            <person name="Lehner A."/>
            <person name="Taylor M.W."/>
            <person name="Horn M."/>
            <person name="Daims H."/>
            <person name="Bartol-Mavel D."/>
            <person name="Wincker P."/>
            <person name="Barbe V."/>
            <person name="Fonknechten N."/>
            <person name="Vallenet D."/>
            <person name="Segurens B."/>
            <person name="Schenowitz-Truong C."/>
            <person name="Medigue C."/>
            <person name="Collingro A."/>
            <person name="Snel B."/>
            <person name="Dutilh B.E."/>
            <person name="OpDenCamp H.J.M."/>
            <person name="vanDerDrift C."/>
            <person name="Cirpus I."/>
            <person name="vanDePas-Schoonen K.T."/>
            <person name="Harhangi H.R."/>
            <person name="vanNiftrik L."/>
            <person name="Schmid M."/>
            <person name="Keltjens J."/>
            <person name="vanDeVossenberg J."/>
            <person name="Kartal B."/>
            <person name="Meier H."/>
            <person name="Frishman D."/>
            <person name="Huynen M.A."/>
            <person name="Mewes H."/>
            <person name="Weissenbach J."/>
            <person name="Jetten M.S.M."/>
            <person name="Wagner M."/>
            <person name="LePaslier D."/>
        </authorList>
    </citation>
    <scope>NUCLEOTIDE SEQUENCE</scope>
</reference>
<keyword evidence="3" id="KW-1003">Cell membrane</keyword>
<keyword evidence="4 7" id="KW-0812">Transmembrane</keyword>
<keyword evidence="6 7" id="KW-0472">Membrane</keyword>
<dbReference type="PANTHER" id="PTHR33452:SF1">
    <property type="entry name" value="INNER MEMBRANE PROTEIN YPHA-RELATED"/>
    <property type="match status" value="1"/>
</dbReference>
<dbReference type="Pfam" id="PF07681">
    <property type="entry name" value="DoxX"/>
    <property type="match status" value="1"/>
</dbReference>
<dbReference type="GO" id="GO:0005886">
    <property type="term" value="C:plasma membrane"/>
    <property type="evidence" value="ECO:0007669"/>
    <property type="project" value="UniProtKB-SubCell"/>
</dbReference>
<organism evidence="8">
    <name type="scientific">Kuenenia stuttgartiensis</name>
    <dbReference type="NCBI Taxonomy" id="174633"/>
    <lineage>
        <taxon>Bacteria</taxon>
        <taxon>Pseudomonadati</taxon>
        <taxon>Planctomycetota</taxon>
        <taxon>Candidatus Brocadiia</taxon>
        <taxon>Candidatus Brocadiales</taxon>
        <taxon>Candidatus Brocadiaceae</taxon>
        <taxon>Candidatus Kuenenia</taxon>
    </lineage>
</organism>
<evidence type="ECO:0000256" key="4">
    <source>
        <dbReference type="ARBA" id="ARBA00022692"/>
    </source>
</evidence>
<feature type="transmembrane region" description="Helical" evidence="7">
    <location>
        <begin position="72"/>
        <end position="89"/>
    </location>
</feature>
<accession>Q1Q0C6</accession>
<evidence type="ECO:0000256" key="5">
    <source>
        <dbReference type="ARBA" id="ARBA00022989"/>
    </source>
</evidence>
<reference evidence="8" key="2">
    <citation type="submission" date="2006-01" db="EMBL/GenBank/DDBJ databases">
        <authorList>
            <person name="Genoscope"/>
        </authorList>
    </citation>
    <scope>NUCLEOTIDE SEQUENCE</scope>
</reference>
<evidence type="ECO:0000313" key="11">
    <source>
        <dbReference type="Proteomes" id="UP000221734"/>
    </source>
</evidence>
<gene>
    <name evidence="9" type="ORF">KsCSTR_04500</name>
    <name evidence="10" type="ORF">KSMBR1_1788</name>
    <name evidence="8" type="ORF">kustd2046</name>
</gene>
<evidence type="ECO:0000313" key="10">
    <source>
        <dbReference type="EMBL" id="SOH04287.1"/>
    </source>
</evidence>
<evidence type="ECO:0000256" key="3">
    <source>
        <dbReference type="ARBA" id="ARBA00022475"/>
    </source>
</evidence>
<reference evidence="9 12" key="5">
    <citation type="submission" date="2020-02" db="EMBL/GenBank/DDBJ databases">
        <title>Newly sequenced genome of strain CSTR1 showed variability in Candidatus Kuenenia stuttgartiensis genomes.</title>
        <authorList>
            <person name="Ding C."/>
            <person name="Adrian L."/>
        </authorList>
    </citation>
    <scope>NUCLEOTIDE SEQUENCE [LARGE SCALE GENOMIC DNA]</scope>
    <source>
        <strain evidence="9 12">CSTR1</strain>
    </source>
</reference>
<feature type="transmembrane region" description="Helical" evidence="7">
    <location>
        <begin position="95"/>
        <end position="115"/>
    </location>
</feature>
<evidence type="ECO:0000256" key="1">
    <source>
        <dbReference type="ARBA" id="ARBA00004651"/>
    </source>
</evidence>
<sequence>MQKYGSLLSRLLISAIFIFAGLGKIFDPTSTMGYMKSTGMPAVRFFLVMAIIFELAGGISVLIGYKARLGALGLIVFLIPVTLIFHNNFSDQTQLIMFMKNMAILGALIAIAINGPGGMSLDGRKPALS</sequence>
<feature type="transmembrane region" description="Helical" evidence="7">
    <location>
        <begin position="7"/>
        <end position="26"/>
    </location>
</feature>
<dbReference type="AlphaFoldDB" id="Q1Q0C6"/>
<evidence type="ECO:0000256" key="2">
    <source>
        <dbReference type="ARBA" id="ARBA00006679"/>
    </source>
</evidence>
<dbReference type="KEGG" id="kst:KSMBR1_1788"/>
<dbReference type="PANTHER" id="PTHR33452">
    <property type="entry name" value="OXIDOREDUCTASE CATD-RELATED"/>
    <property type="match status" value="1"/>
</dbReference>
<dbReference type="EMBL" id="CP049055">
    <property type="protein sequence ID" value="QII09829.1"/>
    <property type="molecule type" value="Genomic_DNA"/>
</dbReference>
<evidence type="ECO:0000313" key="12">
    <source>
        <dbReference type="Proteomes" id="UP000501926"/>
    </source>
</evidence>
<dbReference type="EMBL" id="CT573072">
    <property type="protein sequence ID" value="CAJ72791.1"/>
    <property type="molecule type" value="Genomic_DNA"/>
</dbReference>
<dbReference type="InterPro" id="IPR051907">
    <property type="entry name" value="DoxX-like_oxidoreductase"/>
</dbReference>